<dbReference type="SUPFAM" id="SSF56300">
    <property type="entry name" value="Metallo-dependent phosphatases"/>
    <property type="match status" value="1"/>
</dbReference>
<evidence type="ECO:0000313" key="2">
    <source>
        <dbReference type="EMBL" id="KKR39981.1"/>
    </source>
</evidence>
<sequence>MRLILGSDLHGYLPASVPEGDLMILAGDILPEEGIWDFITNRLNPWLAKAPVKRTVLTWGNHDWPMPDLTMGVKSANVLVEQVIKIGGIKIYGSPWSLPYMRWAWMAPERTLAKIYQDIPKDVDVIVSHAPPYGWGDMNSKGEHWGSRRLRFRMEALPNLKLLVCGHIHEGYGRYGIVANVSSVYNAEGRYIPRIDPWTVVDI</sequence>
<dbReference type="Pfam" id="PF00149">
    <property type="entry name" value="Metallophos"/>
    <property type="match status" value="1"/>
</dbReference>
<comment type="caution">
    <text evidence="2">The sequence shown here is derived from an EMBL/GenBank/DDBJ whole genome shotgun (WGS) entry which is preliminary data.</text>
</comment>
<dbReference type="EMBL" id="LBXZ01000011">
    <property type="protein sequence ID" value="KKR39981.1"/>
    <property type="molecule type" value="Genomic_DNA"/>
</dbReference>
<evidence type="ECO:0000259" key="1">
    <source>
        <dbReference type="Pfam" id="PF00149"/>
    </source>
</evidence>
<dbReference type="InterPro" id="IPR004843">
    <property type="entry name" value="Calcineurin-like_PHP"/>
</dbReference>
<proteinExistence type="predicted"/>
<dbReference type="PANTHER" id="PTHR12905">
    <property type="entry name" value="METALLOPHOSPHOESTERASE"/>
    <property type="match status" value="1"/>
</dbReference>
<dbReference type="AlphaFoldDB" id="A0A0G0QRJ2"/>
<evidence type="ECO:0000313" key="3">
    <source>
        <dbReference type="Proteomes" id="UP000034072"/>
    </source>
</evidence>
<gene>
    <name evidence="2" type="ORF">UT75_C0011G0009</name>
</gene>
<dbReference type="InterPro" id="IPR051693">
    <property type="entry name" value="UPF0046_metallophosphoest"/>
</dbReference>
<dbReference type="PANTHER" id="PTHR12905:SF0">
    <property type="entry name" value="CALCINEURIN-LIKE PHOSPHOESTERASE DOMAIN-CONTAINING PROTEIN"/>
    <property type="match status" value="1"/>
</dbReference>
<dbReference type="Proteomes" id="UP000034072">
    <property type="component" value="Unassembled WGS sequence"/>
</dbReference>
<dbReference type="Gene3D" id="3.60.21.10">
    <property type="match status" value="2"/>
</dbReference>
<dbReference type="GO" id="GO:0016787">
    <property type="term" value="F:hydrolase activity"/>
    <property type="evidence" value="ECO:0007669"/>
    <property type="project" value="InterPro"/>
</dbReference>
<feature type="domain" description="Calcineurin-like phosphoesterase" evidence="1">
    <location>
        <begin position="18"/>
        <end position="170"/>
    </location>
</feature>
<organism evidence="2 3">
    <name type="scientific">Candidatus Yanofskybacteria bacterium GW2011_GWE2_40_11</name>
    <dbReference type="NCBI Taxonomy" id="1619033"/>
    <lineage>
        <taxon>Bacteria</taxon>
        <taxon>Candidatus Yanofskyibacteriota</taxon>
    </lineage>
</organism>
<accession>A0A0G0QRJ2</accession>
<protein>
    <recommendedName>
        <fullName evidence="1">Calcineurin-like phosphoesterase domain-containing protein</fullName>
    </recommendedName>
</protein>
<dbReference type="InterPro" id="IPR029052">
    <property type="entry name" value="Metallo-depent_PP-like"/>
</dbReference>
<reference evidence="2 3" key="1">
    <citation type="journal article" date="2015" name="Nature">
        <title>rRNA introns, odd ribosomes, and small enigmatic genomes across a large radiation of phyla.</title>
        <authorList>
            <person name="Brown C.T."/>
            <person name="Hug L.A."/>
            <person name="Thomas B.C."/>
            <person name="Sharon I."/>
            <person name="Castelle C.J."/>
            <person name="Singh A."/>
            <person name="Wilkins M.J."/>
            <person name="Williams K.H."/>
            <person name="Banfield J.F."/>
        </authorList>
    </citation>
    <scope>NUCLEOTIDE SEQUENCE [LARGE SCALE GENOMIC DNA]</scope>
</reference>
<name>A0A0G0QRJ2_9BACT</name>